<name>S2E788_9ARCH</name>
<feature type="domain" description="PseI/NeuA/B-like" evidence="1">
    <location>
        <begin position="34"/>
        <end position="118"/>
    </location>
</feature>
<organism evidence="2 3">
    <name type="scientific">Candidatus Nitrosarchaeum limnium BG20</name>
    <dbReference type="NCBI Taxonomy" id="859192"/>
    <lineage>
        <taxon>Archaea</taxon>
        <taxon>Nitrososphaerota</taxon>
        <taxon>Nitrososphaeria</taxon>
        <taxon>Nitrosopumilales</taxon>
        <taxon>Nitrosopumilaceae</taxon>
        <taxon>Nitrosarchaeum</taxon>
    </lineage>
</organism>
<dbReference type="InterPro" id="IPR051690">
    <property type="entry name" value="PseI-like"/>
</dbReference>
<dbReference type="PANTHER" id="PTHR42966:SF1">
    <property type="entry name" value="SIALIC ACID SYNTHASE"/>
    <property type="match status" value="1"/>
</dbReference>
<sequence length="123" mass="14323">MKIGSKKIGPLNPVFIIAEAGVNHNNNLSLAYKMIDLAAKCKSDAIKFQSFITDNMQLKESKKPRYQNKLPWSYYEQLKKSESSFDFQKKLINYCKKKKILFLSTPYDEESVNFFSRYGNISF</sequence>
<evidence type="ECO:0000313" key="2">
    <source>
        <dbReference type="EMBL" id="EPA05341.1"/>
    </source>
</evidence>
<accession>S2E788</accession>
<keyword evidence="3" id="KW-1185">Reference proteome</keyword>
<evidence type="ECO:0000259" key="1">
    <source>
        <dbReference type="Pfam" id="PF03102"/>
    </source>
</evidence>
<dbReference type="GO" id="GO:0047444">
    <property type="term" value="F:N-acylneuraminate-9-phosphate synthase activity"/>
    <property type="evidence" value="ECO:0007669"/>
    <property type="project" value="TreeGrafter"/>
</dbReference>
<dbReference type="GO" id="GO:0016051">
    <property type="term" value="P:carbohydrate biosynthetic process"/>
    <property type="evidence" value="ECO:0007669"/>
    <property type="project" value="InterPro"/>
</dbReference>
<dbReference type="Pfam" id="PF03102">
    <property type="entry name" value="NeuB"/>
    <property type="match status" value="1"/>
</dbReference>
<protein>
    <recommendedName>
        <fullName evidence="1">PseI/NeuA/B-like domain-containing protein</fullName>
    </recommendedName>
</protein>
<gene>
    <name evidence="2" type="ORF">BG20_I0165</name>
</gene>
<comment type="caution">
    <text evidence="2">The sequence shown here is derived from an EMBL/GenBank/DDBJ whole genome shotgun (WGS) entry which is preliminary data.</text>
</comment>
<evidence type="ECO:0000313" key="3">
    <source>
        <dbReference type="Proteomes" id="UP000014065"/>
    </source>
</evidence>
<dbReference type="RefSeq" id="WP_052304770.1">
    <property type="nucleotide sequence ID" value="NZ_AHJG01000193.1"/>
</dbReference>
<proteinExistence type="predicted"/>
<dbReference type="SUPFAM" id="SSF51569">
    <property type="entry name" value="Aldolase"/>
    <property type="match status" value="1"/>
</dbReference>
<dbReference type="EMBL" id="AHJG01000193">
    <property type="protein sequence ID" value="EPA05341.1"/>
    <property type="molecule type" value="Genomic_DNA"/>
</dbReference>
<dbReference type="AlphaFoldDB" id="S2E788"/>
<dbReference type="Proteomes" id="UP000014065">
    <property type="component" value="Unassembled WGS sequence"/>
</dbReference>
<dbReference type="PANTHER" id="PTHR42966">
    <property type="entry name" value="N-ACETYLNEURAMINATE SYNTHASE"/>
    <property type="match status" value="1"/>
</dbReference>
<dbReference type="Gene3D" id="3.20.20.70">
    <property type="entry name" value="Aldolase class I"/>
    <property type="match status" value="1"/>
</dbReference>
<reference evidence="2 3" key="1">
    <citation type="journal article" date="2012" name="J. Bacteriol.">
        <title>Genome Sequence of "Candidatus Nitrosoarchaeum limnia" BG20, a Low-Salinity Ammonia-Oxidizing Archaeon from the San Francisco Bay Estuary.</title>
        <authorList>
            <person name="Mosier A.C."/>
            <person name="Allen E.E."/>
            <person name="Kim M."/>
            <person name="Ferriera S."/>
            <person name="Francis C.A."/>
        </authorList>
    </citation>
    <scope>NUCLEOTIDE SEQUENCE [LARGE SCALE GENOMIC DNA]</scope>
    <source>
        <strain evidence="2 3">BG20</strain>
    </source>
</reference>
<dbReference type="InterPro" id="IPR013785">
    <property type="entry name" value="Aldolase_TIM"/>
</dbReference>
<dbReference type="OrthoDB" id="71219at2157"/>
<dbReference type="InterPro" id="IPR013132">
    <property type="entry name" value="PseI/NeuA/B-like_N"/>
</dbReference>